<dbReference type="NCBIfam" id="TIGR00071">
    <property type="entry name" value="hisT_truA"/>
    <property type="match status" value="1"/>
</dbReference>
<dbReference type="FunFam" id="3.30.70.660:FF:000003">
    <property type="entry name" value="tRNA pseudouridine synthase A"/>
    <property type="match status" value="1"/>
</dbReference>
<evidence type="ECO:0000313" key="11">
    <source>
        <dbReference type="Proteomes" id="UP000239210"/>
    </source>
</evidence>
<feature type="domain" description="Pseudouridine synthase I TruA alpha/beta" evidence="9">
    <location>
        <begin position="186"/>
        <end position="287"/>
    </location>
</feature>
<evidence type="ECO:0000256" key="3">
    <source>
        <dbReference type="ARBA" id="ARBA00023235"/>
    </source>
</evidence>
<dbReference type="FunFam" id="3.30.70.580:FF:000008">
    <property type="entry name" value="tRNA pseudouridine synthase A"/>
    <property type="match status" value="1"/>
</dbReference>
<organism evidence="10 11">
    <name type="scientific">Geodermatophilus tzadiensis</name>
    <dbReference type="NCBI Taxonomy" id="1137988"/>
    <lineage>
        <taxon>Bacteria</taxon>
        <taxon>Bacillati</taxon>
        <taxon>Actinomycetota</taxon>
        <taxon>Actinomycetes</taxon>
        <taxon>Geodermatophilales</taxon>
        <taxon>Geodermatophilaceae</taxon>
        <taxon>Geodermatophilus</taxon>
    </lineage>
</organism>
<evidence type="ECO:0000256" key="5">
    <source>
        <dbReference type="PIRSR" id="PIRSR001430-1"/>
    </source>
</evidence>
<dbReference type="InterPro" id="IPR001406">
    <property type="entry name" value="PsdUridine_synth_TruA"/>
</dbReference>
<dbReference type="HAMAP" id="MF_00171">
    <property type="entry name" value="TruA"/>
    <property type="match status" value="1"/>
</dbReference>
<feature type="compositionally biased region" description="Basic and acidic residues" evidence="8">
    <location>
        <begin position="17"/>
        <end position="32"/>
    </location>
</feature>
<evidence type="ECO:0000256" key="7">
    <source>
        <dbReference type="RuleBase" id="RU003792"/>
    </source>
</evidence>
<evidence type="ECO:0000256" key="1">
    <source>
        <dbReference type="ARBA" id="ARBA00009375"/>
    </source>
</evidence>
<dbReference type="PANTHER" id="PTHR11142:SF0">
    <property type="entry name" value="TRNA PSEUDOURIDINE SYNTHASE-LIKE 1"/>
    <property type="match status" value="1"/>
</dbReference>
<dbReference type="GO" id="GO:0003723">
    <property type="term" value="F:RNA binding"/>
    <property type="evidence" value="ECO:0007669"/>
    <property type="project" value="InterPro"/>
</dbReference>
<evidence type="ECO:0000259" key="9">
    <source>
        <dbReference type="Pfam" id="PF01416"/>
    </source>
</evidence>
<feature type="domain" description="Pseudouridine synthase I TruA alpha/beta" evidence="9">
    <location>
        <begin position="47"/>
        <end position="145"/>
    </location>
</feature>
<comment type="function">
    <text evidence="4">Formation of pseudouridine at positions 38, 39 and 40 in the anticodon stem and loop of transfer RNAs.</text>
</comment>
<feature type="active site" description="Nucleophile" evidence="4 5">
    <location>
        <position position="91"/>
    </location>
</feature>
<dbReference type="RefSeq" id="WP_106275275.1">
    <property type="nucleotide sequence ID" value="NZ_PVTG01000001.1"/>
</dbReference>
<dbReference type="Gene3D" id="3.30.70.580">
    <property type="entry name" value="Pseudouridine synthase I, catalytic domain, N-terminal subdomain"/>
    <property type="match status" value="1"/>
</dbReference>
<proteinExistence type="inferred from homology"/>
<evidence type="ECO:0000256" key="6">
    <source>
        <dbReference type="PIRSR" id="PIRSR001430-2"/>
    </source>
</evidence>
<name>A0A2T0U270_9ACTN</name>
<dbReference type="GO" id="GO:0160147">
    <property type="term" value="F:tRNA pseudouridine(38-40) synthase activity"/>
    <property type="evidence" value="ECO:0007669"/>
    <property type="project" value="UniProtKB-EC"/>
</dbReference>
<dbReference type="SUPFAM" id="SSF55120">
    <property type="entry name" value="Pseudouridine synthase"/>
    <property type="match status" value="1"/>
</dbReference>
<keyword evidence="3 4" id="KW-0413">Isomerase</keyword>
<dbReference type="EMBL" id="PVTG01000001">
    <property type="protein sequence ID" value="PRY52017.1"/>
    <property type="molecule type" value="Genomic_DNA"/>
</dbReference>
<dbReference type="InterPro" id="IPR020097">
    <property type="entry name" value="PsdUridine_synth_TruA_a/b_dom"/>
</dbReference>
<comment type="caution">
    <text evidence="10">The sequence shown here is derived from an EMBL/GenBank/DDBJ whole genome shotgun (WGS) entry which is preliminary data.</text>
</comment>
<reference evidence="10 11" key="1">
    <citation type="submission" date="2018-03" db="EMBL/GenBank/DDBJ databases">
        <title>Genomic Encyclopedia of Archaeal and Bacterial Type Strains, Phase II (KMG-II): from individual species to whole genera.</title>
        <authorList>
            <person name="Goeker M."/>
        </authorList>
    </citation>
    <scope>NUCLEOTIDE SEQUENCE [LARGE SCALE GENOMIC DNA]</scope>
    <source>
        <strain evidence="10 11">DSM 45416</strain>
    </source>
</reference>
<evidence type="ECO:0000256" key="8">
    <source>
        <dbReference type="SAM" id="MobiDB-lite"/>
    </source>
</evidence>
<keyword evidence="2 4" id="KW-0819">tRNA processing</keyword>
<evidence type="ECO:0000313" key="10">
    <source>
        <dbReference type="EMBL" id="PRY52017.1"/>
    </source>
</evidence>
<dbReference type="OrthoDB" id="9811823at2"/>
<dbReference type="Gene3D" id="3.30.70.660">
    <property type="entry name" value="Pseudouridine synthase I, catalytic domain, C-terminal subdomain"/>
    <property type="match status" value="1"/>
</dbReference>
<sequence>MPRPRAPTPRAASPRPTRSERSLTDTHPHDEPATAPGGGLVRLRLSIAYDGTAFSGWARQPHRRTVQGELESGLATVLRCPVDLTVAGRTDAGVHATGQVAHADVPRAAWEEQRERLVRRLRGVLPADLAVPGVTEAPPGFDARFGALARHYAYRLTDADSGPPPLRRVDTVGWPRRLDAAAMDRAADLLLGEHDFAAFCRRREGATTVRTLLALGVAREGALVTVSASADAFCHSMVRSLVGALLAVGEGRRAPDWPAALLTRRERAGEVLVAPPGGLTLLRVDYPPDADLAARAQVTRARRT</sequence>
<comment type="subunit">
    <text evidence="4">Homodimer.</text>
</comment>
<dbReference type="PIRSF" id="PIRSF001430">
    <property type="entry name" value="tRNA_psdUrid_synth"/>
    <property type="match status" value="1"/>
</dbReference>
<dbReference type="CDD" id="cd02570">
    <property type="entry name" value="PseudoU_synth_EcTruA"/>
    <property type="match status" value="1"/>
</dbReference>
<dbReference type="InterPro" id="IPR020094">
    <property type="entry name" value="TruA/RsuA/RluB/E/F_N"/>
</dbReference>
<comment type="catalytic activity">
    <reaction evidence="4 7">
        <text>uridine(38/39/40) in tRNA = pseudouridine(38/39/40) in tRNA</text>
        <dbReference type="Rhea" id="RHEA:22376"/>
        <dbReference type="Rhea" id="RHEA-COMP:10085"/>
        <dbReference type="Rhea" id="RHEA-COMP:10087"/>
        <dbReference type="ChEBI" id="CHEBI:65314"/>
        <dbReference type="ChEBI" id="CHEBI:65315"/>
        <dbReference type="EC" id="5.4.99.12"/>
    </reaction>
</comment>
<dbReference type="Pfam" id="PF01416">
    <property type="entry name" value="PseudoU_synth_1"/>
    <property type="match status" value="2"/>
</dbReference>
<feature type="binding site" evidence="4 6">
    <location>
        <position position="152"/>
    </location>
    <ligand>
        <name>substrate</name>
    </ligand>
</feature>
<evidence type="ECO:0000256" key="4">
    <source>
        <dbReference type="HAMAP-Rule" id="MF_00171"/>
    </source>
</evidence>
<dbReference type="Proteomes" id="UP000239210">
    <property type="component" value="Unassembled WGS sequence"/>
</dbReference>
<feature type="region of interest" description="Disordered" evidence="8">
    <location>
        <begin position="1"/>
        <end position="39"/>
    </location>
</feature>
<dbReference type="AlphaFoldDB" id="A0A2T0U270"/>
<dbReference type="GO" id="GO:0031119">
    <property type="term" value="P:tRNA pseudouridine synthesis"/>
    <property type="evidence" value="ECO:0007669"/>
    <property type="project" value="UniProtKB-UniRule"/>
</dbReference>
<comment type="similarity">
    <text evidence="1 4 7">Belongs to the tRNA pseudouridine synthase TruA family.</text>
</comment>
<dbReference type="InterPro" id="IPR020103">
    <property type="entry name" value="PsdUridine_synth_cat_dom_sf"/>
</dbReference>
<evidence type="ECO:0000256" key="2">
    <source>
        <dbReference type="ARBA" id="ARBA00022694"/>
    </source>
</evidence>
<dbReference type="InterPro" id="IPR020095">
    <property type="entry name" value="PsdUridine_synth_TruA_C"/>
</dbReference>
<protein>
    <recommendedName>
        <fullName evidence="4">tRNA pseudouridine synthase A</fullName>
        <ecNumber evidence="4">5.4.99.12</ecNumber>
    </recommendedName>
    <alternativeName>
        <fullName evidence="4">tRNA pseudouridine(38-40) synthase</fullName>
    </alternativeName>
    <alternativeName>
        <fullName evidence="4">tRNA pseudouridylate synthase I</fullName>
    </alternativeName>
    <alternativeName>
        <fullName evidence="4">tRNA-uridine isomerase I</fullName>
    </alternativeName>
</protein>
<keyword evidence="11" id="KW-1185">Reference proteome</keyword>
<dbReference type="PANTHER" id="PTHR11142">
    <property type="entry name" value="PSEUDOURIDYLATE SYNTHASE"/>
    <property type="match status" value="1"/>
</dbReference>
<dbReference type="EC" id="5.4.99.12" evidence="4"/>
<comment type="caution">
    <text evidence="4">Lacks conserved residue(s) required for the propagation of feature annotation.</text>
</comment>
<gene>
    <name evidence="4" type="primary">truA</name>
    <name evidence="10" type="ORF">LY71_101389</name>
</gene>
<accession>A0A2T0U270</accession>